<dbReference type="PANTHER" id="PTHR43046">
    <property type="entry name" value="GDP-MANNOSE MANNOSYL HYDROLASE"/>
    <property type="match status" value="1"/>
</dbReference>
<gene>
    <name evidence="4" type="ORF">F4556_007554</name>
</gene>
<evidence type="ECO:0000256" key="2">
    <source>
        <dbReference type="ARBA" id="ARBA00022801"/>
    </source>
</evidence>
<proteinExistence type="predicted"/>
<protein>
    <submittedName>
        <fullName evidence="4">8-oxo-dGTP pyrophosphatase MutT (NUDIX family)</fullName>
    </submittedName>
</protein>
<dbReference type="PANTHER" id="PTHR43046:SF14">
    <property type="entry name" value="MUTT_NUDIX FAMILY PROTEIN"/>
    <property type="match status" value="1"/>
</dbReference>
<evidence type="ECO:0000259" key="3">
    <source>
        <dbReference type="Pfam" id="PF00293"/>
    </source>
</evidence>
<keyword evidence="2" id="KW-0378">Hydrolase</keyword>
<evidence type="ECO:0000313" key="4">
    <source>
        <dbReference type="EMBL" id="MBB4951900.1"/>
    </source>
</evidence>
<reference evidence="4 5" key="1">
    <citation type="submission" date="2020-08" db="EMBL/GenBank/DDBJ databases">
        <title>Sequencing the genomes of 1000 actinobacteria strains.</title>
        <authorList>
            <person name="Klenk H.-P."/>
        </authorList>
    </citation>
    <scope>NUCLEOTIDE SEQUENCE [LARGE SCALE GENOMIC DNA]</scope>
    <source>
        <strain evidence="4 5">DSM 44786</strain>
    </source>
</reference>
<dbReference type="Gene3D" id="3.90.79.10">
    <property type="entry name" value="Nucleoside Triphosphate Pyrophosphohydrolase"/>
    <property type="match status" value="1"/>
</dbReference>
<dbReference type="InterPro" id="IPR000086">
    <property type="entry name" value="NUDIX_hydrolase_dom"/>
</dbReference>
<dbReference type="RefSeq" id="WP_313069340.1">
    <property type="nucleotide sequence ID" value="NZ_JACHJR010000002.1"/>
</dbReference>
<evidence type="ECO:0000313" key="5">
    <source>
        <dbReference type="Proteomes" id="UP000573327"/>
    </source>
</evidence>
<dbReference type="Pfam" id="PF00293">
    <property type="entry name" value="NUDIX"/>
    <property type="match status" value="1"/>
</dbReference>
<dbReference type="InterPro" id="IPR020084">
    <property type="entry name" value="NUDIX_hydrolase_CS"/>
</dbReference>
<comment type="cofactor">
    <cofactor evidence="1">
        <name>Mg(2+)</name>
        <dbReference type="ChEBI" id="CHEBI:18420"/>
    </cofactor>
</comment>
<dbReference type="EMBL" id="JACHJR010000002">
    <property type="protein sequence ID" value="MBB4951900.1"/>
    <property type="molecule type" value="Genomic_DNA"/>
</dbReference>
<dbReference type="SUPFAM" id="SSF55811">
    <property type="entry name" value="Nudix"/>
    <property type="match status" value="1"/>
</dbReference>
<dbReference type="Proteomes" id="UP000573327">
    <property type="component" value="Unassembled WGS sequence"/>
</dbReference>
<dbReference type="AlphaFoldDB" id="A0A7W7WM94"/>
<accession>A0A7W7WM94</accession>
<comment type="caution">
    <text evidence="4">The sequence shown here is derived from an EMBL/GenBank/DDBJ whole genome shotgun (WGS) entry which is preliminary data.</text>
</comment>
<sequence length="141" mass="15409">MSIFGDQHSLPGGLVHPGEDTATALARELREELGLDTAALPDPPRLRRVQDQLTTRPGRDGVFHRLHLVHVLRVPLTVRQDLASVEIDAEDRTEVAWTDVVRAAGLHLYPDVGQALATSSGPDADAAVLLPPMTDLTCRWR</sequence>
<dbReference type="InterPro" id="IPR015797">
    <property type="entry name" value="NUDIX_hydrolase-like_dom_sf"/>
</dbReference>
<dbReference type="PROSITE" id="PS00893">
    <property type="entry name" value="NUDIX_BOX"/>
    <property type="match status" value="1"/>
</dbReference>
<name>A0A7W7WM94_9ACTN</name>
<evidence type="ECO:0000256" key="1">
    <source>
        <dbReference type="ARBA" id="ARBA00001946"/>
    </source>
</evidence>
<keyword evidence="5" id="KW-1185">Reference proteome</keyword>
<organism evidence="4 5">
    <name type="scientific">Kitasatospora gansuensis</name>
    <dbReference type="NCBI Taxonomy" id="258050"/>
    <lineage>
        <taxon>Bacteria</taxon>
        <taxon>Bacillati</taxon>
        <taxon>Actinomycetota</taxon>
        <taxon>Actinomycetes</taxon>
        <taxon>Kitasatosporales</taxon>
        <taxon>Streptomycetaceae</taxon>
        <taxon>Kitasatospora</taxon>
    </lineage>
</organism>
<feature type="domain" description="Nudix hydrolase" evidence="3">
    <location>
        <begin position="7"/>
        <end position="100"/>
    </location>
</feature>
<dbReference type="GO" id="GO:0016787">
    <property type="term" value="F:hydrolase activity"/>
    <property type="evidence" value="ECO:0007669"/>
    <property type="project" value="UniProtKB-KW"/>
</dbReference>